<dbReference type="InterPro" id="IPR051059">
    <property type="entry name" value="VerF-like"/>
</dbReference>
<keyword evidence="3" id="KW-0677">Repeat</keyword>
<proteinExistence type="predicted"/>
<evidence type="ECO:0000256" key="5">
    <source>
        <dbReference type="ARBA" id="ARBA00022833"/>
    </source>
</evidence>
<dbReference type="Proteomes" id="UP000053317">
    <property type="component" value="Unassembled WGS sequence"/>
</dbReference>
<dbReference type="PANTHER" id="PTHR40626">
    <property type="entry name" value="MIP31509P"/>
    <property type="match status" value="1"/>
</dbReference>
<keyword evidence="4" id="KW-0863">Zinc-finger</keyword>
<evidence type="ECO:0000313" key="9">
    <source>
        <dbReference type="EMBL" id="KKY14454.1"/>
    </source>
</evidence>
<evidence type="ECO:0000256" key="7">
    <source>
        <dbReference type="SAM" id="MobiDB-lite"/>
    </source>
</evidence>
<keyword evidence="5" id="KW-0862">Zinc</keyword>
<dbReference type="GO" id="GO:0008270">
    <property type="term" value="F:zinc ion binding"/>
    <property type="evidence" value="ECO:0007669"/>
    <property type="project" value="UniProtKB-KW"/>
</dbReference>
<accession>A0A0G2DUX8</accession>
<sequence length="662" mass="74160">MDLQAILDSKPSIFCMSEEKRQELLYMMSEVFVERPHDAVKKRKDVVFEGDINADDHILSLKRMHLYIGSYWYHQHAQLPILHKPTFNADKTPNLLLLAILAIGASTLDKLHGTHLTDTAAEFANFVVWHVRWELHRDADFRPPAKLWVFQALLLIEVYEKMYATRALHERGHIHHDATLTLMRRGSSLVGRSPYDSPPSVRDERPGRSSSGPNSAIDVPSTDESWNHWIRNEATRRVAFAAFVLDSIHATMFGHAAKMVAHEMRLPLPCDEALWSATSAAEVARVNSSLQANGIKPILFLDGLKKTLNGQRVQTNSFGRTIIMAGLLSVSWHMNQRDLQVTSLGPHNFGGRDKWRSALLRAFDNWKRDFDETLADSQSVSNMNSERYYPHLPRLRVVDDENIFESRTVLHHLAHMASHADIVDCQIYAGATRILGRSITPKDYSSVREKVEAWSHRASARDAAFYALKFLAQVLIPPANGENRVGTSPNGILCMAFDDQNMYYARDDYLLNRPWVCYFAALVVWSYGFALEGPITPQPAEDALSSAKERDRDMRDFLDRVAGVQAPDDLVHVQGKNRCLGMLMTLRESFSGTRWELTHEAARLLGSCIQKLKGQGGSISLHGNGSSSTRELSSTPSTTFGASTSVNGATQAPGRLGSVGSF</sequence>
<dbReference type="PANTHER" id="PTHR40626:SF11">
    <property type="entry name" value="ZINC FINGER PROTEIN YPR022C"/>
    <property type="match status" value="1"/>
</dbReference>
<dbReference type="GO" id="GO:0006351">
    <property type="term" value="P:DNA-templated transcription"/>
    <property type="evidence" value="ECO:0007669"/>
    <property type="project" value="InterPro"/>
</dbReference>
<evidence type="ECO:0000256" key="3">
    <source>
        <dbReference type="ARBA" id="ARBA00022737"/>
    </source>
</evidence>
<keyword evidence="2" id="KW-0479">Metal-binding</keyword>
<evidence type="ECO:0000259" key="8">
    <source>
        <dbReference type="Pfam" id="PF04082"/>
    </source>
</evidence>
<dbReference type="Pfam" id="PF04082">
    <property type="entry name" value="Fungal_trans"/>
    <property type="match status" value="1"/>
</dbReference>
<organism evidence="9 10">
    <name type="scientific">Phaeomoniella chlamydospora</name>
    <name type="common">Phaeoacremonium chlamydosporum</name>
    <dbReference type="NCBI Taxonomy" id="158046"/>
    <lineage>
        <taxon>Eukaryota</taxon>
        <taxon>Fungi</taxon>
        <taxon>Dikarya</taxon>
        <taxon>Ascomycota</taxon>
        <taxon>Pezizomycotina</taxon>
        <taxon>Eurotiomycetes</taxon>
        <taxon>Chaetothyriomycetidae</taxon>
        <taxon>Phaeomoniellales</taxon>
        <taxon>Phaeomoniellaceae</taxon>
        <taxon>Phaeomoniella</taxon>
    </lineage>
</organism>
<dbReference type="CDD" id="cd12148">
    <property type="entry name" value="fungal_TF_MHR"/>
    <property type="match status" value="1"/>
</dbReference>
<feature type="domain" description="Xylanolytic transcriptional activator regulatory" evidence="8">
    <location>
        <begin position="68"/>
        <end position="367"/>
    </location>
</feature>
<dbReference type="GO" id="GO:0005634">
    <property type="term" value="C:nucleus"/>
    <property type="evidence" value="ECO:0007669"/>
    <property type="project" value="UniProtKB-SubCell"/>
</dbReference>
<dbReference type="GO" id="GO:0000981">
    <property type="term" value="F:DNA-binding transcription factor activity, RNA polymerase II-specific"/>
    <property type="evidence" value="ECO:0007669"/>
    <property type="project" value="InterPro"/>
</dbReference>
<feature type="region of interest" description="Disordered" evidence="7">
    <location>
        <begin position="619"/>
        <end position="662"/>
    </location>
</feature>
<keyword evidence="6" id="KW-0539">Nucleus</keyword>
<dbReference type="InterPro" id="IPR007219">
    <property type="entry name" value="XnlR_reg_dom"/>
</dbReference>
<feature type="compositionally biased region" description="Polar residues" evidence="7">
    <location>
        <begin position="640"/>
        <end position="650"/>
    </location>
</feature>
<feature type="compositionally biased region" description="Low complexity" evidence="7">
    <location>
        <begin position="626"/>
        <end position="639"/>
    </location>
</feature>
<dbReference type="GO" id="GO:0000785">
    <property type="term" value="C:chromatin"/>
    <property type="evidence" value="ECO:0007669"/>
    <property type="project" value="TreeGrafter"/>
</dbReference>
<reference evidence="9 10" key="2">
    <citation type="submission" date="2015-05" db="EMBL/GenBank/DDBJ databases">
        <authorList>
            <person name="Morales-Cruz A."/>
            <person name="Amrine K.C."/>
            <person name="Cantu D."/>
        </authorList>
    </citation>
    <scope>NUCLEOTIDE SEQUENCE [LARGE SCALE GENOMIC DNA]</scope>
    <source>
        <strain evidence="9">UCRPC4</strain>
    </source>
</reference>
<keyword evidence="10" id="KW-1185">Reference proteome</keyword>
<comment type="subcellular location">
    <subcellularLocation>
        <location evidence="1">Nucleus</location>
    </subcellularLocation>
</comment>
<evidence type="ECO:0000256" key="2">
    <source>
        <dbReference type="ARBA" id="ARBA00022723"/>
    </source>
</evidence>
<reference evidence="9 10" key="1">
    <citation type="submission" date="2015-05" db="EMBL/GenBank/DDBJ databases">
        <title>Distinctive expansion of gene families associated with plant cell wall degradation and secondary metabolism in the genomes of grapevine trunk pathogens.</title>
        <authorList>
            <person name="Lawrence D.P."/>
            <person name="Travadon R."/>
            <person name="Rolshausen P.E."/>
            <person name="Baumgartner K."/>
        </authorList>
    </citation>
    <scope>NUCLEOTIDE SEQUENCE [LARGE SCALE GENOMIC DNA]</scope>
    <source>
        <strain evidence="9">UCRPC4</strain>
    </source>
</reference>
<dbReference type="AlphaFoldDB" id="A0A0G2DUX8"/>
<evidence type="ECO:0000313" key="10">
    <source>
        <dbReference type="Proteomes" id="UP000053317"/>
    </source>
</evidence>
<dbReference type="GO" id="GO:0000978">
    <property type="term" value="F:RNA polymerase II cis-regulatory region sequence-specific DNA binding"/>
    <property type="evidence" value="ECO:0007669"/>
    <property type="project" value="InterPro"/>
</dbReference>
<evidence type="ECO:0000256" key="1">
    <source>
        <dbReference type="ARBA" id="ARBA00004123"/>
    </source>
</evidence>
<dbReference type="EMBL" id="LCWF01000224">
    <property type="protein sequence ID" value="KKY14454.1"/>
    <property type="molecule type" value="Genomic_DNA"/>
</dbReference>
<comment type="caution">
    <text evidence="9">The sequence shown here is derived from an EMBL/GenBank/DDBJ whole genome shotgun (WGS) entry which is preliminary data.</text>
</comment>
<protein>
    <submittedName>
        <fullName evidence="9">Putative c2h2 finger domain</fullName>
    </submittedName>
</protein>
<gene>
    <name evidence="9" type="ORF">UCRPC4_g06730</name>
</gene>
<feature type="region of interest" description="Disordered" evidence="7">
    <location>
        <begin position="189"/>
        <end position="220"/>
    </location>
</feature>
<dbReference type="OrthoDB" id="427030at2759"/>
<evidence type="ECO:0000256" key="4">
    <source>
        <dbReference type="ARBA" id="ARBA00022771"/>
    </source>
</evidence>
<name>A0A0G2DUX8_PHACM</name>
<evidence type="ECO:0000256" key="6">
    <source>
        <dbReference type="ARBA" id="ARBA00023242"/>
    </source>
</evidence>